<keyword evidence="3" id="KW-1185">Reference proteome</keyword>
<proteinExistence type="predicted"/>
<accession>A0AAN9XQU8</accession>
<evidence type="ECO:0000256" key="1">
    <source>
        <dbReference type="SAM" id="MobiDB-lite"/>
    </source>
</evidence>
<dbReference type="EMBL" id="JAYMYS010000002">
    <property type="protein sequence ID" value="KAK7404244.1"/>
    <property type="molecule type" value="Genomic_DNA"/>
</dbReference>
<name>A0AAN9XQU8_PSOTE</name>
<feature type="compositionally biased region" description="Basic and acidic residues" evidence="1">
    <location>
        <begin position="49"/>
        <end position="59"/>
    </location>
</feature>
<dbReference type="AlphaFoldDB" id="A0AAN9XQU8"/>
<gene>
    <name evidence="2" type="ORF">VNO78_04969</name>
</gene>
<organism evidence="2 3">
    <name type="scientific">Psophocarpus tetragonolobus</name>
    <name type="common">Winged bean</name>
    <name type="synonym">Dolichos tetragonolobus</name>
    <dbReference type="NCBI Taxonomy" id="3891"/>
    <lineage>
        <taxon>Eukaryota</taxon>
        <taxon>Viridiplantae</taxon>
        <taxon>Streptophyta</taxon>
        <taxon>Embryophyta</taxon>
        <taxon>Tracheophyta</taxon>
        <taxon>Spermatophyta</taxon>
        <taxon>Magnoliopsida</taxon>
        <taxon>eudicotyledons</taxon>
        <taxon>Gunneridae</taxon>
        <taxon>Pentapetalae</taxon>
        <taxon>rosids</taxon>
        <taxon>fabids</taxon>
        <taxon>Fabales</taxon>
        <taxon>Fabaceae</taxon>
        <taxon>Papilionoideae</taxon>
        <taxon>50 kb inversion clade</taxon>
        <taxon>NPAAA clade</taxon>
        <taxon>indigoferoid/millettioid clade</taxon>
        <taxon>Phaseoleae</taxon>
        <taxon>Psophocarpus</taxon>
    </lineage>
</organism>
<evidence type="ECO:0000313" key="3">
    <source>
        <dbReference type="Proteomes" id="UP001386955"/>
    </source>
</evidence>
<reference evidence="2 3" key="1">
    <citation type="submission" date="2024-01" db="EMBL/GenBank/DDBJ databases">
        <title>The genomes of 5 underutilized Papilionoideae crops provide insights into root nodulation and disease resistanc.</title>
        <authorList>
            <person name="Jiang F."/>
        </authorList>
    </citation>
    <scope>NUCLEOTIDE SEQUENCE [LARGE SCALE GENOMIC DNA]</scope>
    <source>
        <strain evidence="2">DUOXIRENSHENG_FW03</strain>
        <tissue evidence="2">Leaves</tissue>
    </source>
</reference>
<feature type="region of interest" description="Disordered" evidence="1">
    <location>
        <begin position="107"/>
        <end position="129"/>
    </location>
</feature>
<sequence length="150" mass="16784">MGKTDQNGVVDGKDTEAIPIVQPVLEPLRETTSGFATDASNDDSNNGENDSKTTTKEETSAIEGPWIMVANRKGGFHARGLREKQTRWILLYHSTCYIPEPCSNNQRMTHHSQNAKAHVQTSTPPQAKTRLSRTWKSHAKVLSIWKKREA</sequence>
<evidence type="ECO:0000313" key="2">
    <source>
        <dbReference type="EMBL" id="KAK7404244.1"/>
    </source>
</evidence>
<feature type="compositionally biased region" description="Polar residues" evidence="1">
    <location>
        <begin position="107"/>
        <end position="126"/>
    </location>
</feature>
<dbReference type="Proteomes" id="UP001386955">
    <property type="component" value="Unassembled WGS sequence"/>
</dbReference>
<comment type="caution">
    <text evidence="2">The sequence shown here is derived from an EMBL/GenBank/DDBJ whole genome shotgun (WGS) entry which is preliminary data.</text>
</comment>
<protein>
    <submittedName>
        <fullName evidence="2">Uncharacterized protein</fullName>
    </submittedName>
</protein>
<feature type="compositionally biased region" description="Low complexity" evidence="1">
    <location>
        <begin position="38"/>
        <end position="48"/>
    </location>
</feature>
<feature type="region of interest" description="Disordered" evidence="1">
    <location>
        <begin position="1"/>
        <end position="62"/>
    </location>
</feature>